<dbReference type="OrthoDB" id="621651at2759"/>
<keyword evidence="3" id="KW-1185">Reference proteome</keyword>
<evidence type="ECO:0000313" key="2">
    <source>
        <dbReference type="EMBL" id="KAJ6719706.1"/>
    </source>
</evidence>
<feature type="region of interest" description="Disordered" evidence="1">
    <location>
        <begin position="1"/>
        <end position="23"/>
    </location>
</feature>
<reference evidence="2" key="2">
    <citation type="journal article" date="2023" name="Int. J. Mol. Sci.">
        <title>De Novo Assembly and Annotation of 11 Diverse Shrub Willow (Salix) Genomes Reveals Novel Gene Organization in Sex-Linked Regions.</title>
        <authorList>
            <person name="Hyden B."/>
            <person name="Feng K."/>
            <person name="Yates T.B."/>
            <person name="Jawdy S."/>
            <person name="Cereghino C."/>
            <person name="Smart L.B."/>
            <person name="Muchero W."/>
        </authorList>
    </citation>
    <scope>NUCLEOTIDE SEQUENCE</scope>
    <source>
        <tissue evidence="2">Shoot tip</tissue>
    </source>
</reference>
<organism evidence="2 3">
    <name type="scientific">Salix purpurea</name>
    <name type="common">Purple osier willow</name>
    <dbReference type="NCBI Taxonomy" id="77065"/>
    <lineage>
        <taxon>Eukaryota</taxon>
        <taxon>Viridiplantae</taxon>
        <taxon>Streptophyta</taxon>
        <taxon>Embryophyta</taxon>
        <taxon>Tracheophyta</taxon>
        <taxon>Spermatophyta</taxon>
        <taxon>Magnoliopsida</taxon>
        <taxon>eudicotyledons</taxon>
        <taxon>Gunneridae</taxon>
        <taxon>Pentapetalae</taxon>
        <taxon>rosids</taxon>
        <taxon>fabids</taxon>
        <taxon>Malpighiales</taxon>
        <taxon>Salicaceae</taxon>
        <taxon>Saliceae</taxon>
        <taxon>Salix</taxon>
    </lineage>
</organism>
<dbReference type="Proteomes" id="UP001151532">
    <property type="component" value="Chromosome 10"/>
</dbReference>
<proteinExistence type="predicted"/>
<name>A0A9Q0TXN8_SALPP</name>
<dbReference type="PANTHER" id="PTHR47067">
    <property type="entry name" value="TPX2 (TARGETING PROTEIN FOR XKLP2) PROTEIN FAMILY-RELATED"/>
    <property type="match status" value="1"/>
</dbReference>
<accession>A0A9Q0TXN8</accession>
<evidence type="ECO:0000313" key="3">
    <source>
        <dbReference type="Proteomes" id="UP001151532"/>
    </source>
</evidence>
<gene>
    <name evidence="2" type="ORF">OIU79_007365</name>
</gene>
<sequence length="85" mass="9457">MGESACLLRSFSHPSSASREAKEGNPILALTESISFGTFMSESLAWEKCFPNQWNVAWTPTFVSMLFNERGNEGNEGNYSGMRVE</sequence>
<protein>
    <submittedName>
        <fullName evidence="2">TPX2 (TARGETING PROTEIN FOR XKLP2) PROTEIN FAMILY</fullName>
    </submittedName>
</protein>
<reference evidence="2" key="1">
    <citation type="submission" date="2022-11" db="EMBL/GenBank/DDBJ databases">
        <authorList>
            <person name="Hyden B.L."/>
            <person name="Feng K."/>
            <person name="Yates T."/>
            <person name="Jawdy S."/>
            <person name="Smart L.B."/>
            <person name="Muchero W."/>
        </authorList>
    </citation>
    <scope>NUCLEOTIDE SEQUENCE</scope>
    <source>
        <tissue evidence="2">Shoot tip</tissue>
    </source>
</reference>
<dbReference type="InterPro" id="IPR044216">
    <property type="entry name" value="WDL7"/>
</dbReference>
<comment type="caution">
    <text evidence="2">The sequence shown here is derived from an EMBL/GenBank/DDBJ whole genome shotgun (WGS) entry which is preliminary data.</text>
</comment>
<evidence type="ECO:0000256" key="1">
    <source>
        <dbReference type="SAM" id="MobiDB-lite"/>
    </source>
</evidence>
<dbReference type="EMBL" id="JAPFFK010000014">
    <property type="protein sequence ID" value="KAJ6719706.1"/>
    <property type="molecule type" value="Genomic_DNA"/>
</dbReference>
<dbReference type="PANTHER" id="PTHR47067:SF16">
    <property type="entry name" value="TPX2 (TARGETING PROTEIN FOR XKLP2) PROTEIN FAMILY"/>
    <property type="match status" value="1"/>
</dbReference>
<dbReference type="AlphaFoldDB" id="A0A9Q0TXN8"/>